<dbReference type="RefSeq" id="WP_281792016.1">
    <property type="nucleotide sequence ID" value="NZ_BSDR01000001.1"/>
</dbReference>
<organism evidence="1 2">
    <name type="scientific">Desulforhabdus amnigena</name>
    <dbReference type="NCBI Taxonomy" id="40218"/>
    <lineage>
        <taxon>Bacteria</taxon>
        <taxon>Pseudomonadati</taxon>
        <taxon>Thermodesulfobacteriota</taxon>
        <taxon>Syntrophobacteria</taxon>
        <taxon>Syntrophobacterales</taxon>
        <taxon>Syntrophobacteraceae</taxon>
        <taxon>Desulforhabdus</taxon>
    </lineage>
</organism>
<comment type="caution">
    <text evidence="1">The sequence shown here is derived from an EMBL/GenBank/DDBJ whole genome shotgun (WGS) entry which is preliminary data.</text>
</comment>
<keyword evidence="2" id="KW-1185">Reference proteome</keyword>
<name>A0A9W6CZG6_9BACT</name>
<reference evidence="1" key="1">
    <citation type="submission" date="2022-12" db="EMBL/GenBank/DDBJ databases">
        <title>Reference genome sequencing for broad-spectrum identification of bacterial and archaeal isolates by mass spectrometry.</title>
        <authorList>
            <person name="Sekiguchi Y."/>
            <person name="Tourlousse D.M."/>
        </authorList>
    </citation>
    <scope>NUCLEOTIDE SEQUENCE</scope>
    <source>
        <strain evidence="1">ASRB1</strain>
    </source>
</reference>
<accession>A0A9W6CZG6</accession>
<gene>
    <name evidence="1" type="ORF">DAMNIGENAA_04330</name>
</gene>
<evidence type="ECO:0000313" key="1">
    <source>
        <dbReference type="EMBL" id="GLI33000.1"/>
    </source>
</evidence>
<dbReference type="AlphaFoldDB" id="A0A9W6CZG6"/>
<dbReference type="EMBL" id="BSDR01000001">
    <property type="protein sequence ID" value="GLI33000.1"/>
    <property type="molecule type" value="Genomic_DNA"/>
</dbReference>
<protein>
    <submittedName>
        <fullName evidence="1">Uncharacterized protein</fullName>
    </submittedName>
</protein>
<sequence>MASKTQKTESIRAKKHRSNKVNLKTLQKLIQKNIEVLQKTAEAK</sequence>
<proteinExistence type="predicted"/>
<dbReference type="Proteomes" id="UP001144372">
    <property type="component" value="Unassembled WGS sequence"/>
</dbReference>
<evidence type="ECO:0000313" key="2">
    <source>
        <dbReference type="Proteomes" id="UP001144372"/>
    </source>
</evidence>